<organism evidence="3 4">
    <name type="scientific">Dactylosporangium aurantiacum</name>
    <dbReference type="NCBI Taxonomy" id="35754"/>
    <lineage>
        <taxon>Bacteria</taxon>
        <taxon>Bacillati</taxon>
        <taxon>Actinomycetota</taxon>
        <taxon>Actinomycetes</taxon>
        <taxon>Micromonosporales</taxon>
        <taxon>Micromonosporaceae</taxon>
        <taxon>Dactylosporangium</taxon>
    </lineage>
</organism>
<protein>
    <recommendedName>
        <fullName evidence="2">Tachylectin 2 domain-containing protein</fullName>
    </recommendedName>
</protein>
<evidence type="ECO:0000256" key="1">
    <source>
        <dbReference type="SAM" id="SignalP"/>
    </source>
</evidence>
<accession>A0A9Q9MCV7</accession>
<evidence type="ECO:0000313" key="3">
    <source>
        <dbReference type="EMBL" id="UWZ51384.1"/>
    </source>
</evidence>
<gene>
    <name evidence="3" type="ORF">Daura_32115</name>
</gene>
<keyword evidence="4" id="KW-1185">Reference proteome</keyword>
<feature type="domain" description="Tachylectin 2" evidence="2">
    <location>
        <begin position="172"/>
        <end position="311"/>
    </location>
</feature>
<dbReference type="InterPro" id="IPR023294">
    <property type="entry name" value="Tachylectin2"/>
</dbReference>
<dbReference type="Gene3D" id="2.115.10.10">
    <property type="entry name" value="Tachylectin 2"/>
    <property type="match status" value="2"/>
</dbReference>
<dbReference type="KEGG" id="daur:Daura_32115"/>
<dbReference type="AlphaFoldDB" id="A0A9Q9MCV7"/>
<evidence type="ECO:0000313" key="4">
    <source>
        <dbReference type="Proteomes" id="UP001058003"/>
    </source>
</evidence>
<dbReference type="Proteomes" id="UP001058003">
    <property type="component" value="Chromosome"/>
</dbReference>
<dbReference type="OrthoDB" id="4178270at2"/>
<dbReference type="PROSITE" id="PS51318">
    <property type="entry name" value="TAT"/>
    <property type="match status" value="1"/>
</dbReference>
<dbReference type="EMBL" id="CP073767">
    <property type="protein sequence ID" value="UWZ51384.1"/>
    <property type="molecule type" value="Genomic_DNA"/>
</dbReference>
<dbReference type="InterPro" id="IPR006311">
    <property type="entry name" value="TAT_signal"/>
</dbReference>
<dbReference type="Pfam" id="PF14517">
    <property type="entry name" value="Tachylectin"/>
    <property type="match status" value="1"/>
</dbReference>
<evidence type="ECO:0000259" key="2">
    <source>
        <dbReference type="Pfam" id="PF14517"/>
    </source>
</evidence>
<keyword evidence="1" id="KW-0732">Signal</keyword>
<reference evidence="3" key="1">
    <citation type="submission" date="2021-04" db="EMBL/GenBank/DDBJ databases">
        <title>Dactylosporangium aurantiacum NRRL B-8018 full assembly.</title>
        <authorList>
            <person name="Hartkoorn R.C."/>
            <person name="Beaudoing E."/>
            <person name="Hot D."/>
        </authorList>
    </citation>
    <scope>NUCLEOTIDE SEQUENCE</scope>
    <source>
        <strain evidence="3">NRRL B-8018</strain>
    </source>
</reference>
<sequence length="312" mass="34256">MSTMTRRSLLLAGAAAGAGAATAGLVAPGTAHAARTKNLLLAGQFGNLSLVTPGGALLMYYHNNWQWGSGSWLGPFHRGDGFQRFSLLASTGINHTYDNLYLAVDSSGVYGYYWSYLANNGAGAWQNGGAPVELAPRSWTGWQSLKFLVSGGYDDGIDRPDGTEPGSIFYTVDTQGRLYWHRYVGVPGVNGHWALNSGRQIGIGWNGFVYVTAEPEGTVWGVDADGNLRWYRYRHARRGDGDTWEAGAGTVVGTGWRGGTYGFQTVQSGGQGRMYMVDRDGDLRWNYDAWYRYEYPSWYYQTDPPKIGTGWM</sequence>
<dbReference type="RefSeq" id="WP_033364378.1">
    <property type="nucleotide sequence ID" value="NZ_CP073767.1"/>
</dbReference>
<proteinExistence type="predicted"/>
<name>A0A9Q9MCV7_9ACTN</name>
<feature type="chain" id="PRO_5040254756" description="Tachylectin 2 domain-containing protein" evidence="1">
    <location>
        <begin position="24"/>
        <end position="312"/>
    </location>
</feature>
<feature type="signal peptide" evidence="1">
    <location>
        <begin position="1"/>
        <end position="23"/>
    </location>
</feature>